<proteinExistence type="predicted"/>
<sequence length="510" mass="57499">MFIARMIALDFQPYDIVENKGFQELIHHLQPQYNIPHRTTFSRTIVPELYKSTVDTLKAEMSADLGTGLESITFTADMWTSRANQGYISLTCHYMTQGFAMKAFTLACTHMPESHTAVNIQSCLTAIVQEWAPNLNSVPVYVVTDNGRNIRAAVRQMEWTPLQCMGHTFQLAIKDAKDETPAVSLLCKKARAIVGHYKHSAQATQRLKDCQRRMELPSTSLIQDVDTRWNSEHAMLSRLVQLKDAVSLEMATSETSVTCLSGSEWNAAESLVQILKPIADATIDLGGQKYGTLSSAIPFLYGAEQILKRYSAIESEVVAFAKNLLKSLKSRFPLYMEQKELVLATLCDPRFKAIFFSTSYDHTRAVELLAAEIADRNRRIDSSQQSSRQELYCQPSTSSKDIPVTVWETVELLASQKSQCNNARPYSQEVEKYFNEPLLPRKDDPLNYWKEHGAALYPGIAKIALRYLPIPATEVPSERMFSTAGNTVTSRRENLKPAHVEQLVFLHDNL</sequence>
<evidence type="ECO:0000313" key="2">
    <source>
        <dbReference type="Proteomes" id="UP000805193"/>
    </source>
</evidence>
<evidence type="ECO:0000313" key="1">
    <source>
        <dbReference type="EMBL" id="KAG0411260.1"/>
    </source>
</evidence>
<dbReference type="Proteomes" id="UP000805193">
    <property type="component" value="Unassembled WGS sequence"/>
</dbReference>
<reference evidence="1 2" key="1">
    <citation type="journal article" date="2020" name="Cell">
        <title>Large-Scale Comparative Analyses of Tick Genomes Elucidate Their Genetic Diversity and Vector Capacities.</title>
        <authorList>
            <consortium name="Tick Genome and Microbiome Consortium (TIGMIC)"/>
            <person name="Jia N."/>
            <person name="Wang J."/>
            <person name="Shi W."/>
            <person name="Du L."/>
            <person name="Sun Y."/>
            <person name="Zhan W."/>
            <person name="Jiang J.F."/>
            <person name="Wang Q."/>
            <person name="Zhang B."/>
            <person name="Ji P."/>
            <person name="Bell-Sakyi L."/>
            <person name="Cui X.M."/>
            <person name="Yuan T.T."/>
            <person name="Jiang B.G."/>
            <person name="Yang W.F."/>
            <person name="Lam T.T."/>
            <person name="Chang Q.C."/>
            <person name="Ding S.J."/>
            <person name="Wang X.J."/>
            <person name="Zhu J.G."/>
            <person name="Ruan X.D."/>
            <person name="Zhao L."/>
            <person name="Wei J.T."/>
            <person name="Ye R.Z."/>
            <person name="Que T.C."/>
            <person name="Du C.H."/>
            <person name="Zhou Y.H."/>
            <person name="Cheng J.X."/>
            <person name="Dai P.F."/>
            <person name="Guo W.B."/>
            <person name="Han X.H."/>
            <person name="Huang E.J."/>
            <person name="Li L.F."/>
            <person name="Wei W."/>
            <person name="Gao Y.C."/>
            <person name="Liu J.Z."/>
            <person name="Shao H.Z."/>
            <person name="Wang X."/>
            <person name="Wang C.C."/>
            <person name="Yang T.C."/>
            <person name="Huo Q.B."/>
            <person name="Li W."/>
            <person name="Chen H.Y."/>
            <person name="Chen S.E."/>
            <person name="Zhou L.G."/>
            <person name="Ni X.B."/>
            <person name="Tian J.H."/>
            <person name="Sheng Y."/>
            <person name="Liu T."/>
            <person name="Pan Y.S."/>
            <person name="Xia L.Y."/>
            <person name="Li J."/>
            <person name="Zhao F."/>
            <person name="Cao W.C."/>
        </authorList>
    </citation>
    <scope>NUCLEOTIDE SEQUENCE [LARGE SCALE GENOMIC DNA]</scope>
    <source>
        <strain evidence="1">Iper-2018</strain>
    </source>
</reference>
<comment type="caution">
    <text evidence="1">The sequence shown here is derived from an EMBL/GenBank/DDBJ whole genome shotgun (WGS) entry which is preliminary data.</text>
</comment>
<organism evidence="1 2">
    <name type="scientific">Ixodes persulcatus</name>
    <name type="common">Taiga tick</name>
    <dbReference type="NCBI Taxonomy" id="34615"/>
    <lineage>
        <taxon>Eukaryota</taxon>
        <taxon>Metazoa</taxon>
        <taxon>Ecdysozoa</taxon>
        <taxon>Arthropoda</taxon>
        <taxon>Chelicerata</taxon>
        <taxon>Arachnida</taxon>
        <taxon>Acari</taxon>
        <taxon>Parasitiformes</taxon>
        <taxon>Ixodida</taxon>
        <taxon>Ixodoidea</taxon>
        <taxon>Ixodidae</taxon>
        <taxon>Ixodinae</taxon>
        <taxon>Ixodes</taxon>
    </lineage>
</organism>
<gene>
    <name evidence="1" type="ORF">HPB47_011612</name>
</gene>
<name>A0AC60NW16_IXOPE</name>
<protein>
    <submittedName>
        <fullName evidence="1">Uncharacterized protein</fullName>
    </submittedName>
</protein>
<accession>A0AC60NW16</accession>
<keyword evidence="2" id="KW-1185">Reference proteome</keyword>
<dbReference type="EMBL" id="JABSTQ010011448">
    <property type="protein sequence ID" value="KAG0411260.1"/>
    <property type="molecule type" value="Genomic_DNA"/>
</dbReference>